<organism evidence="4 5">
    <name type="scientific">Candidatus Gottesmanbacteria bacterium RIFCSPHIGHO2_02_FULL_39_11</name>
    <dbReference type="NCBI Taxonomy" id="1798382"/>
    <lineage>
        <taxon>Bacteria</taxon>
        <taxon>Candidatus Gottesmaniibacteriota</taxon>
    </lineage>
</organism>
<accession>A0A1F5ZLP1</accession>
<dbReference type="EMBL" id="MFJL01000037">
    <property type="protein sequence ID" value="OGG13368.1"/>
    <property type="molecule type" value="Genomic_DNA"/>
</dbReference>
<dbReference type="InterPro" id="IPR002173">
    <property type="entry name" value="Carboh/pur_kinase_PfkB_CS"/>
</dbReference>
<dbReference type="PANTHER" id="PTHR10584:SF166">
    <property type="entry name" value="RIBOKINASE"/>
    <property type="match status" value="1"/>
</dbReference>
<dbReference type="InterPro" id="IPR029056">
    <property type="entry name" value="Ribokinase-like"/>
</dbReference>
<evidence type="ECO:0000313" key="4">
    <source>
        <dbReference type="EMBL" id="OGG13368.1"/>
    </source>
</evidence>
<dbReference type="Proteomes" id="UP000176923">
    <property type="component" value="Unassembled WGS sequence"/>
</dbReference>
<dbReference type="SUPFAM" id="SSF53613">
    <property type="entry name" value="Ribokinase-like"/>
    <property type="match status" value="1"/>
</dbReference>
<dbReference type="GO" id="GO:0016301">
    <property type="term" value="F:kinase activity"/>
    <property type="evidence" value="ECO:0007669"/>
    <property type="project" value="UniProtKB-KW"/>
</dbReference>
<dbReference type="PROSITE" id="PS00584">
    <property type="entry name" value="PFKB_KINASES_2"/>
    <property type="match status" value="1"/>
</dbReference>
<dbReference type="STRING" id="1798382.A3D77_03110"/>
<dbReference type="PROSITE" id="PS00583">
    <property type="entry name" value="PFKB_KINASES_1"/>
    <property type="match status" value="1"/>
</dbReference>
<dbReference type="InterPro" id="IPR011611">
    <property type="entry name" value="PfkB_dom"/>
</dbReference>
<evidence type="ECO:0000313" key="5">
    <source>
        <dbReference type="Proteomes" id="UP000176923"/>
    </source>
</evidence>
<dbReference type="PANTHER" id="PTHR10584">
    <property type="entry name" value="SUGAR KINASE"/>
    <property type="match status" value="1"/>
</dbReference>
<reference evidence="4 5" key="1">
    <citation type="journal article" date="2016" name="Nat. Commun.">
        <title>Thousands of microbial genomes shed light on interconnected biogeochemical processes in an aquifer system.</title>
        <authorList>
            <person name="Anantharaman K."/>
            <person name="Brown C.T."/>
            <person name="Hug L.A."/>
            <person name="Sharon I."/>
            <person name="Castelle C.J."/>
            <person name="Probst A.J."/>
            <person name="Thomas B.C."/>
            <person name="Singh A."/>
            <person name="Wilkins M.J."/>
            <person name="Karaoz U."/>
            <person name="Brodie E.L."/>
            <person name="Williams K.H."/>
            <person name="Hubbard S.S."/>
            <person name="Banfield J.F."/>
        </authorList>
    </citation>
    <scope>NUCLEOTIDE SEQUENCE [LARGE SCALE GENOMIC DNA]</scope>
</reference>
<gene>
    <name evidence="4" type="ORF">A3D77_03110</name>
</gene>
<dbReference type="Pfam" id="PF00294">
    <property type="entry name" value="PfkB"/>
    <property type="match status" value="1"/>
</dbReference>
<evidence type="ECO:0000256" key="2">
    <source>
        <dbReference type="ARBA" id="ARBA00022777"/>
    </source>
</evidence>
<evidence type="ECO:0000259" key="3">
    <source>
        <dbReference type="Pfam" id="PF00294"/>
    </source>
</evidence>
<keyword evidence="1" id="KW-0808">Transferase</keyword>
<protein>
    <recommendedName>
        <fullName evidence="3">Carbohydrate kinase PfkB domain-containing protein</fullName>
    </recommendedName>
</protein>
<evidence type="ECO:0000256" key="1">
    <source>
        <dbReference type="ARBA" id="ARBA00022679"/>
    </source>
</evidence>
<sequence>MRKTYGGTAGNIAYTLALLGIKAGVIGTVGSDFKEYEDFLKKYGVLTHYVRPIQDFYTSTAVGIIDKANNALWSFYVGADSFSDQLSINDVGDPLDFGVISPNNPKTMLKFALEYTGKKIPYMYDPGMQLPYLDGNVLKKSFTGAKIIIGNDYEVKLMEKKTGIADLNSLARHGKIIITTLGEKGSRVVGKGESFNIPAAKVSDPCDPAGAGDAYRGGFVAGYLRNLPLPVCGRMGSIASAYTVEKYGTSTHYYTISEFEVRYKENFGEKLELKVH</sequence>
<name>A0A1F5ZLP1_9BACT</name>
<dbReference type="AlphaFoldDB" id="A0A1F5ZLP1"/>
<comment type="caution">
    <text evidence="4">The sequence shown here is derived from an EMBL/GenBank/DDBJ whole genome shotgun (WGS) entry which is preliminary data.</text>
</comment>
<dbReference type="CDD" id="cd01942">
    <property type="entry name" value="ribokinase_group_A"/>
    <property type="match status" value="1"/>
</dbReference>
<proteinExistence type="predicted"/>
<feature type="domain" description="Carbohydrate kinase PfkB" evidence="3">
    <location>
        <begin position="2"/>
        <end position="251"/>
    </location>
</feature>
<dbReference type="Gene3D" id="3.40.1190.20">
    <property type="match status" value="1"/>
</dbReference>
<keyword evidence="2" id="KW-0418">Kinase</keyword>